<reference evidence="5 6" key="1">
    <citation type="submission" date="2012-11" db="EMBL/GenBank/DDBJ databases">
        <title>Whole genome sequence of Gluconacetobacter xylinus NBRC 13693.</title>
        <authorList>
            <person name="Azuma Y."/>
            <person name="Higashiura N."/>
            <person name="Hirakawa H."/>
            <person name="Matsushita K."/>
        </authorList>
    </citation>
    <scope>NUCLEOTIDE SEQUENCE [LARGE SCALE GENOMIC DNA]</scope>
    <source>
        <strain evidence="5 6">NBRC 13693</strain>
    </source>
</reference>
<proteinExistence type="inferred from homology"/>
<dbReference type="Pfam" id="PF21102">
    <property type="entry name" value="DprA_N"/>
    <property type="match status" value="1"/>
</dbReference>
<feature type="compositionally biased region" description="Pro residues" evidence="2">
    <location>
        <begin position="316"/>
        <end position="325"/>
    </location>
</feature>
<accession>A0A0D6QA31</accession>
<evidence type="ECO:0000259" key="3">
    <source>
        <dbReference type="Pfam" id="PF02481"/>
    </source>
</evidence>
<dbReference type="Pfam" id="PF02481">
    <property type="entry name" value="DNA_processg_A"/>
    <property type="match status" value="1"/>
</dbReference>
<dbReference type="AlphaFoldDB" id="A0A0D6QA31"/>
<evidence type="ECO:0000313" key="5">
    <source>
        <dbReference type="EMBL" id="GAN99810.1"/>
    </source>
</evidence>
<dbReference type="Gene3D" id="1.10.10.10">
    <property type="entry name" value="Winged helix-like DNA-binding domain superfamily/Winged helix DNA-binding domain"/>
    <property type="match status" value="1"/>
</dbReference>
<dbReference type="Pfam" id="PF17782">
    <property type="entry name" value="WHD_DprA"/>
    <property type="match status" value="1"/>
</dbReference>
<evidence type="ECO:0000256" key="1">
    <source>
        <dbReference type="ARBA" id="ARBA00006525"/>
    </source>
</evidence>
<comment type="caution">
    <text evidence="5">The sequence shown here is derived from an EMBL/GenBank/DDBJ whole genome shotgun (WGS) entry which is preliminary data.</text>
</comment>
<feature type="compositionally biased region" description="Low complexity" evidence="2">
    <location>
        <begin position="298"/>
        <end position="311"/>
    </location>
</feature>
<dbReference type="RefSeq" id="WP_048856312.1">
    <property type="nucleotide sequence ID" value="NZ_BANJ01000032.1"/>
</dbReference>
<dbReference type="Proteomes" id="UP000032683">
    <property type="component" value="Unassembled WGS sequence"/>
</dbReference>
<evidence type="ECO:0000256" key="2">
    <source>
        <dbReference type="SAM" id="MobiDB-lite"/>
    </source>
</evidence>
<organism evidence="5 6">
    <name type="scientific">Komagataeibacter xylinus NBRC 13693</name>
    <dbReference type="NCBI Taxonomy" id="1234668"/>
    <lineage>
        <taxon>Bacteria</taxon>
        <taxon>Pseudomonadati</taxon>
        <taxon>Pseudomonadota</taxon>
        <taxon>Alphaproteobacteria</taxon>
        <taxon>Acetobacterales</taxon>
        <taxon>Acetobacteraceae</taxon>
        <taxon>Komagataeibacter</taxon>
    </lineage>
</organism>
<dbReference type="SUPFAM" id="SSF102405">
    <property type="entry name" value="MCP/YpsA-like"/>
    <property type="match status" value="1"/>
</dbReference>
<dbReference type="InterPro" id="IPR041614">
    <property type="entry name" value="DprA_WH"/>
</dbReference>
<protein>
    <submittedName>
        <fullName evidence="5">DNA processing chain A</fullName>
    </submittedName>
</protein>
<feature type="domain" description="Smf/DprA SLOG" evidence="3">
    <location>
        <begin position="77"/>
        <end position="284"/>
    </location>
</feature>
<dbReference type="PANTHER" id="PTHR43022:SF1">
    <property type="entry name" value="PROTEIN SMF"/>
    <property type="match status" value="1"/>
</dbReference>
<evidence type="ECO:0000313" key="6">
    <source>
        <dbReference type="Proteomes" id="UP000032683"/>
    </source>
</evidence>
<comment type="similarity">
    <text evidence="1">Belongs to the DprA/Smf family.</text>
</comment>
<feature type="region of interest" description="Disordered" evidence="2">
    <location>
        <begin position="291"/>
        <end position="330"/>
    </location>
</feature>
<dbReference type="InterPro" id="IPR057666">
    <property type="entry name" value="DrpA_SLOG"/>
</dbReference>
<dbReference type="PANTHER" id="PTHR43022">
    <property type="entry name" value="PROTEIN SMF"/>
    <property type="match status" value="1"/>
</dbReference>
<name>A0A0D6QA31_KOMXY</name>
<dbReference type="GO" id="GO:0009294">
    <property type="term" value="P:DNA-mediated transformation"/>
    <property type="evidence" value="ECO:0007669"/>
    <property type="project" value="InterPro"/>
</dbReference>
<gene>
    <name evidence="5" type="ORF">Gxy13693_032_070</name>
</gene>
<evidence type="ECO:0000259" key="4">
    <source>
        <dbReference type="Pfam" id="PF17782"/>
    </source>
</evidence>
<dbReference type="NCBIfam" id="TIGR00732">
    <property type="entry name" value="dprA"/>
    <property type="match status" value="1"/>
</dbReference>
<sequence>MTAPDAETVLACLRLARTDGIGPVAYRRLVRTHGSAHSALDMLERGATRISRSVGPVCPRDAALRETDRLHAMGAHLLVHGQPGYPPLLARLHDAPPVLCVLGDVTLLANRMVGIVGGRNASSGGIRMAESLAALLAAHGVDTVSGLARGIDAAAHRGAMTAGRTVAAIAGGLDCPYPPEHGDLQDLIARTGAVVTEAPPGTVPQARHFPRRNRLIAGLGLGCVVIEAALRSGSLITARMALEYDRTVFAVPGSPLDPRCHGSNDLLRQGAVLTESERDILRELPEFMEESTLFSQQAPRPAAPVRAPVPRHGSQPAPPPAPPPAGAGDLHEMIEGFLSFTPSPVDDLVRRCQFSTAAVLTVLSEMEIAGTIEFLAGDMVVRRPPPPDSRDYTRF</sequence>
<feature type="domain" description="DprA winged helix" evidence="4">
    <location>
        <begin position="318"/>
        <end position="377"/>
    </location>
</feature>
<dbReference type="InterPro" id="IPR003488">
    <property type="entry name" value="DprA"/>
</dbReference>
<dbReference type="InterPro" id="IPR036388">
    <property type="entry name" value="WH-like_DNA-bd_sf"/>
</dbReference>
<dbReference type="Gene3D" id="3.40.50.450">
    <property type="match status" value="1"/>
</dbReference>
<dbReference type="EMBL" id="BANJ01000032">
    <property type="protein sequence ID" value="GAN99810.1"/>
    <property type="molecule type" value="Genomic_DNA"/>
</dbReference>